<dbReference type="GO" id="GO:0032259">
    <property type="term" value="P:methylation"/>
    <property type="evidence" value="ECO:0007669"/>
    <property type="project" value="UniProtKB-KW"/>
</dbReference>
<sequence length="339" mass="35586">MLAAAARRAVRSQAAPSGEAGLTLLARGLSSSAPSLKEEEPPGHPGTIDFGFQHVPREEKETLVGEVFTSVSSSYDVMNDLMSGGMHRVWKDRLVEKLRPRPGQRHLDVAGGTGDVAFRVLDAMRTAQYGSAGSAHGGGSFAAGGAAAAPAAAGEPPAAGGSAAGGAAAGPSQQLPAVTVCDINASMLAEGRRKAEARGIGPESVQWVEGNAEQLPFDSGVFDSYTVAFGIRNVTDRPAALREAHRVLRPGGRLLCLEFSKVVVPGMQQLYDLYSFNVIPQIGRVVAGDAASYQYLVESIRMFPDQESWAGMIEDAGFRGVDYENLTFGVVAIHSGFKL</sequence>
<dbReference type="UniPathway" id="UPA00232"/>
<dbReference type="HAMAP" id="MF_01813">
    <property type="entry name" value="MenG_UbiE_methyltr"/>
    <property type="match status" value="1"/>
</dbReference>
<comment type="pathway">
    <text evidence="4">Cofactor biosynthesis; ubiquinone biosynthesis.</text>
</comment>
<dbReference type="NCBIfam" id="TIGR01934">
    <property type="entry name" value="MenG_MenH_UbiE"/>
    <property type="match status" value="1"/>
</dbReference>
<evidence type="ECO:0000256" key="1">
    <source>
        <dbReference type="ARBA" id="ARBA00022603"/>
    </source>
</evidence>
<keyword evidence="4" id="KW-0472">Membrane</keyword>
<evidence type="ECO:0000256" key="4">
    <source>
        <dbReference type="HAMAP-Rule" id="MF_03191"/>
    </source>
</evidence>
<feature type="binding site" evidence="4">
    <location>
        <position position="182"/>
    </location>
    <ligand>
        <name>S-adenosyl-L-methionine</name>
        <dbReference type="ChEBI" id="CHEBI:59789"/>
    </ligand>
</feature>
<dbReference type="PROSITE" id="PS01184">
    <property type="entry name" value="UBIE_2"/>
    <property type="match status" value="1"/>
</dbReference>
<dbReference type="PANTHER" id="PTHR43591:SF24">
    <property type="entry name" value="2-METHOXY-6-POLYPRENYL-1,4-BENZOQUINOL METHYLASE, MITOCHONDRIAL"/>
    <property type="match status" value="1"/>
</dbReference>
<dbReference type="EMBL" id="LHPF02000031">
    <property type="protein sequence ID" value="PSC68960.1"/>
    <property type="molecule type" value="Genomic_DNA"/>
</dbReference>
<dbReference type="PROSITE" id="PS51608">
    <property type="entry name" value="SAM_MT_UBIE"/>
    <property type="match status" value="1"/>
</dbReference>
<comment type="function">
    <text evidence="4">Methyltransferase required for the conversion of 2-polyprenyl-6-methoxy-1,4-benzoquinol (DDMQH2) to 2-polyprenyl-3-methyl-6-methoxy-1,4-benzoquinol (DMQH2).</text>
</comment>
<keyword evidence="1 4" id="KW-0489">Methyltransferase</keyword>
<comment type="subcellular location">
    <subcellularLocation>
        <location evidence="4">Mitochondrion inner membrane</location>
        <topology evidence="4">Peripheral membrane protein</topology>
        <orientation evidence="4">Matrix side</orientation>
    </subcellularLocation>
</comment>
<keyword evidence="2 4" id="KW-0808">Transferase</keyword>
<comment type="catalytic activity">
    <reaction evidence="4">
        <text>a 2-methoxy-6-(all-trans-polyprenyl)benzene-1,4-diol + S-adenosyl-L-methionine = a 5-methoxy-2-methyl-3-(all-trans-polyprenyl)benzene-1,4-diol + S-adenosyl-L-homocysteine + H(+)</text>
        <dbReference type="Rhea" id="RHEA:28286"/>
        <dbReference type="Rhea" id="RHEA-COMP:10858"/>
        <dbReference type="Rhea" id="RHEA-COMP:10859"/>
        <dbReference type="ChEBI" id="CHEBI:15378"/>
        <dbReference type="ChEBI" id="CHEBI:57856"/>
        <dbReference type="ChEBI" id="CHEBI:59789"/>
        <dbReference type="ChEBI" id="CHEBI:84166"/>
        <dbReference type="ChEBI" id="CHEBI:84167"/>
        <dbReference type="EC" id="2.1.1.201"/>
    </reaction>
</comment>
<dbReference type="Gene3D" id="3.40.50.150">
    <property type="entry name" value="Vaccinia Virus protein VP39"/>
    <property type="match status" value="1"/>
</dbReference>
<dbReference type="STRING" id="554055.A0A2P6V4D8"/>
<comment type="caution">
    <text evidence="4">Lacks conserved residue(s) required for the propagation of feature annotation.</text>
</comment>
<keyword evidence="4" id="KW-0999">Mitochondrion inner membrane</keyword>
<keyword evidence="4" id="KW-0496">Mitochondrion</keyword>
<dbReference type="PANTHER" id="PTHR43591">
    <property type="entry name" value="METHYLTRANSFERASE"/>
    <property type="match status" value="1"/>
</dbReference>
<organism evidence="5 6">
    <name type="scientific">Micractinium conductrix</name>
    <dbReference type="NCBI Taxonomy" id="554055"/>
    <lineage>
        <taxon>Eukaryota</taxon>
        <taxon>Viridiplantae</taxon>
        <taxon>Chlorophyta</taxon>
        <taxon>core chlorophytes</taxon>
        <taxon>Trebouxiophyceae</taxon>
        <taxon>Chlorellales</taxon>
        <taxon>Chlorellaceae</taxon>
        <taxon>Chlorella clade</taxon>
        <taxon>Micractinium</taxon>
    </lineage>
</organism>
<comment type="subunit">
    <text evidence="4">Component of a multi-subunit COQ enzyme complex.</text>
</comment>
<protein>
    <recommendedName>
        <fullName evidence="4">2-methoxy-6-polyprenyl-1,4-benzoquinol methylase, mitochondrial</fullName>
        <ecNumber evidence="4">2.1.1.201</ecNumber>
    </recommendedName>
    <alternativeName>
        <fullName evidence="4">Ubiquinone biosynthesis methyltransferase COQ5</fullName>
    </alternativeName>
</protein>
<keyword evidence="3 4" id="KW-0949">S-adenosyl-L-methionine</keyword>
<evidence type="ECO:0000313" key="6">
    <source>
        <dbReference type="Proteomes" id="UP000239649"/>
    </source>
</evidence>
<keyword evidence="6" id="KW-1185">Reference proteome</keyword>
<feature type="binding site" evidence="4">
    <location>
        <position position="113"/>
    </location>
    <ligand>
        <name>S-adenosyl-L-methionine</name>
        <dbReference type="ChEBI" id="CHEBI:59789"/>
    </ligand>
</feature>
<dbReference type="InterPro" id="IPR029063">
    <property type="entry name" value="SAM-dependent_MTases_sf"/>
</dbReference>
<evidence type="ECO:0000313" key="5">
    <source>
        <dbReference type="EMBL" id="PSC68960.1"/>
    </source>
</evidence>
<dbReference type="GO" id="GO:0031314">
    <property type="term" value="C:extrinsic component of mitochondrial inner membrane"/>
    <property type="evidence" value="ECO:0007669"/>
    <property type="project" value="UniProtKB-UniRule"/>
</dbReference>
<dbReference type="GO" id="GO:0008425">
    <property type="term" value="F:2-methoxy-6-polyprenyl-1,4-benzoquinol methyltransferase activity"/>
    <property type="evidence" value="ECO:0007669"/>
    <property type="project" value="UniProtKB-UniRule"/>
</dbReference>
<dbReference type="Proteomes" id="UP000239649">
    <property type="component" value="Unassembled WGS sequence"/>
</dbReference>
<dbReference type="InterPro" id="IPR023576">
    <property type="entry name" value="UbiE/COQ5_MeTrFase_CS"/>
</dbReference>
<dbReference type="PROSITE" id="PS01183">
    <property type="entry name" value="UBIE_1"/>
    <property type="match status" value="1"/>
</dbReference>
<feature type="binding site" evidence="4">
    <location>
        <begin position="211"/>
        <end position="212"/>
    </location>
    <ligand>
        <name>S-adenosyl-L-methionine</name>
        <dbReference type="ChEBI" id="CHEBI:59789"/>
    </ligand>
</feature>
<dbReference type="SUPFAM" id="SSF53335">
    <property type="entry name" value="S-adenosyl-L-methionine-dependent methyltransferases"/>
    <property type="match status" value="1"/>
</dbReference>
<comment type="caution">
    <text evidence="5">The sequence shown here is derived from an EMBL/GenBank/DDBJ whole genome shotgun (WGS) entry which is preliminary data.</text>
</comment>
<evidence type="ECO:0000256" key="3">
    <source>
        <dbReference type="ARBA" id="ARBA00022691"/>
    </source>
</evidence>
<dbReference type="Pfam" id="PF01209">
    <property type="entry name" value="Ubie_methyltran"/>
    <property type="match status" value="1"/>
</dbReference>
<reference evidence="5 6" key="1">
    <citation type="journal article" date="2018" name="Plant J.">
        <title>Genome sequences of Chlorella sorokiniana UTEX 1602 and Micractinium conductrix SAG 241.80: implications to maltose excretion by a green alga.</title>
        <authorList>
            <person name="Arriola M.B."/>
            <person name="Velmurugan N."/>
            <person name="Zhang Y."/>
            <person name="Plunkett M.H."/>
            <person name="Hondzo H."/>
            <person name="Barney B.M."/>
        </authorList>
    </citation>
    <scope>NUCLEOTIDE SEQUENCE [LARGE SCALE GENOMIC DNA]</scope>
    <source>
        <strain evidence="5 6">SAG 241.80</strain>
    </source>
</reference>
<dbReference type="EC" id="2.1.1.201" evidence="4"/>
<dbReference type="OrthoDB" id="6329284at2759"/>
<dbReference type="InterPro" id="IPR004033">
    <property type="entry name" value="UbiE/COQ5_MeTrFase"/>
</dbReference>
<accession>A0A2P6V4D8</accession>
<dbReference type="CDD" id="cd02440">
    <property type="entry name" value="AdoMet_MTases"/>
    <property type="match status" value="1"/>
</dbReference>
<proteinExistence type="inferred from homology"/>
<evidence type="ECO:0000256" key="2">
    <source>
        <dbReference type="ARBA" id="ARBA00022679"/>
    </source>
</evidence>
<keyword evidence="4" id="KW-0831">Ubiquinone biosynthesis</keyword>
<comment type="similarity">
    <text evidence="4">Belongs to the class I-like SAM-binding methyltransferase superfamily. MenG/UbiE family.</text>
</comment>
<dbReference type="AlphaFoldDB" id="A0A2P6V4D8"/>
<gene>
    <name evidence="4" type="primary">COQ5</name>
    <name evidence="5" type="ORF">C2E20_7519</name>
</gene>
<name>A0A2P6V4D8_9CHLO</name>